<organism evidence="1 2">
    <name type="scientific">Thanatephorus cucumeris (strain AG1-IA)</name>
    <name type="common">Rice sheath blight fungus</name>
    <name type="synonym">Rhizoctonia solani</name>
    <dbReference type="NCBI Taxonomy" id="983506"/>
    <lineage>
        <taxon>Eukaryota</taxon>
        <taxon>Fungi</taxon>
        <taxon>Dikarya</taxon>
        <taxon>Basidiomycota</taxon>
        <taxon>Agaricomycotina</taxon>
        <taxon>Agaricomycetes</taxon>
        <taxon>Cantharellales</taxon>
        <taxon>Ceratobasidiaceae</taxon>
        <taxon>Rhizoctonia</taxon>
        <taxon>Rhizoctonia solani AG-1</taxon>
    </lineage>
</organism>
<dbReference type="AlphaFoldDB" id="L8WTC8"/>
<dbReference type="Proteomes" id="UP000011668">
    <property type="component" value="Unassembled WGS sequence"/>
</dbReference>
<dbReference type="EMBL" id="AFRT01001070">
    <property type="protein sequence ID" value="ELU41371.1"/>
    <property type="molecule type" value="Genomic_DNA"/>
</dbReference>
<dbReference type="OrthoDB" id="3012298at2759"/>
<comment type="caution">
    <text evidence="1">The sequence shown here is derived from an EMBL/GenBank/DDBJ whole genome shotgun (WGS) entry which is preliminary data.</text>
</comment>
<name>L8WTC8_THACA</name>
<protein>
    <submittedName>
        <fullName evidence="1">Carbohydrate binding domain-containing protein</fullName>
    </submittedName>
</protein>
<evidence type="ECO:0000313" key="1">
    <source>
        <dbReference type="EMBL" id="ELU41371.1"/>
    </source>
</evidence>
<dbReference type="HOGENOM" id="CLU_1750912_0_0_1"/>
<reference evidence="1 2" key="1">
    <citation type="journal article" date="2013" name="Nat. Commun.">
        <title>The evolution and pathogenic mechanisms of the rice sheath blight pathogen.</title>
        <authorList>
            <person name="Zheng A."/>
            <person name="Lin R."/>
            <person name="Xu L."/>
            <person name="Qin P."/>
            <person name="Tang C."/>
            <person name="Ai P."/>
            <person name="Zhang D."/>
            <person name="Liu Y."/>
            <person name="Sun Z."/>
            <person name="Feng H."/>
            <person name="Wang Y."/>
            <person name="Chen Y."/>
            <person name="Liang X."/>
            <person name="Fu R."/>
            <person name="Li Q."/>
            <person name="Zhang J."/>
            <person name="Yu X."/>
            <person name="Xie Z."/>
            <person name="Ding L."/>
            <person name="Guan P."/>
            <person name="Tang J."/>
            <person name="Liang Y."/>
            <person name="Wang S."/>
            <person name="Deng Q."/>
            <person name="Li S."/>
            <person name="Zhu J."/>
            <person name="Wang L."/>
            <person name="Liu H."/>
            <person name="Li P."/>
        </authorList>
    </citation>
    <scope>NUCLEOTIDE SEQUENCE [LARGE SCALE GENOMIC DNA]</scope>
    <source>
        <strain evidence="2">AG-1 IA</strain>
    </source>
</reference>
<dbReference type="Gene3D" id="2.10.10.90">
    <property type="match status" value="1"/>
</dbReference>
<gene>
    <name evidence="1" type="ORF">AG1IA_04599</name>
</gene>
<accession>L8WTC8</accession>
<proteinExistence type="predicted"/>
<keyword evidence="2" id="KW-1185">Reference proteome</keyword>
<evidence type="ECO:0000313" key="2">
    <source>
        <dbReference type="Proteomes" id="UP000011668"/>
    </source>
</evidence>
<sequence length="149" mass="16932">MRLCAIRPVHASNPIKSEHYSRKVFTSSLSSKNSTQRYQLAKSLFIMHRIPKWQPDIAYTSGNVVCYQVYRQAPYGLQSGGTKMRFLEVQPGKPDDAWKQNFNDAWQRNIAYTAHSVVTYNGMESKPGSGWALRWSIVPEPVFSSGMNA</sequence>